<accession>A0AA36GLM0</accession>
<protein>
    <submittedName>
        <fullName evidence="2">Uncharacterized protein</fullName>
    </submittedName>
</protein>
<proteinExistence type="predicted"/>
<name>A0AA36GLM0_CYLNA</name>
<comment type="caution">
    <text evidence="2">The sequence shown here is derived from an EMBL/GenBank/DDBJ whole genome shotgun (WGS) entry which is preliminary data.</text>
</comment>
<dbReference type="Proteomes" id="UP001176961">
    <property type="component" value="Unassembled WGS sequence"/>
</dbReference>
<keyword evidence="3" id="KW-1185">Reference proteome</keyword>
<evidence type="ECO:0000256" key="1">
    <source>
        <dbReference type="SAM" id="SignalP"/>
    </source>
</evidence>
<feature type="signal peptide" evidence="1">
    <location>
        <begin position="1"/>
        <end position="23"/>
    </location>
</feature>
<sequence>MCAMLCRSAVLPLLITLPMFSVAQLPVCSRVQACAARLNIFPLVEEDSSGWGSGLVPLYDEAFESVTFDYSQTPETSEFELCQCANNGTCDTDVDSRTLNLDDTVQLTFCNDVHEQLPMQCRGQRGLPRIIGTPHPSGETVSAVTSTAIFCTCPSGYERLRPEYWGGAEISISYKCK</sequence>
<keyword evidence="1" id="KW-0732">Signal</keyword>
<dbReference type="AlphaFoldDB" id="A0AA36GLM0"/>
<gene>
    <name evidence="2" type="ORF">CYNAS_LOCUS6322</name>
</gene>
<evidence type="ECO:0000313" key="3">
    <source>
        <dbReference type="Proteomes" id="UP001176961"/>
    </source>
</evidence>
<evidence type="ECO:0000313" key="2">
    <source>
        <dbReference type="EMBL" id="CAJ0594339.1"/>
    </source>
</evidence>
<organism evidence="2 3">
    <name type="scientific">Cylicocyclus nassatus</name>
    <name type="common">Nematode worm</name>
    <dbReference type="NCBI Taxonomy" id="53992"/>
    <lineage>
        <taxon>Eukaryota</taxon>
        <taxon>Metazoa</taxon>
        <taxon>Ecdysozoa</taxon>
        <taxon>Nematoda</taxon>
        <taxon>Chromadorea</taxon>
        <taxon>Rhabditida</taxon>
        <taxon>Rhabditina</taxon>
        <taxon>Rhabditomorpha</taxon>
        <taxon>Strongyloidea</taxon>
        <taxon>Strongylidae</taxon>
        <taxon>Cylicocyclus</taxon>
    </lineage>
</organism>
<reference evidence="2" key="1">
    <citation type="submission" date="2023-07" db="EMBL/GenBank/DDBJ databases">
        <authorList>
            <consortium name="CYATHOMIX"/>
        </authorList>
    </citation>
    <scope>NUCLEOTIDE SEQUENCE</scope>
    <source>
        <strain evidence="2">N/A</strain>
    </source>
</reference>
<dbReference type="EMBL" id="CATQJL010000112">
    <property type="protein sequence ID" value="CAJ0594339.1"/>
    <property type="molecule type" value="Genomic_DNA"/>
</dbReference>
<feature type="chain" id="PRO_5041278535" evidence="1">
    <location>
        <begin position="24"/>
        <end position="177"/>
    </location>
</feature>